<keyword evidence="2" id="KW-0378">Hydrolase</keyword>
<dbReference type="PROSITE" id="PS51462">
    <property type="entry name" value="NUDIX"/>
    <property type="match status" value="1"/>
</dbReference>
<dbReference type="PANTHER" id="PTHR10885">
    <property type="entry name" value="ISOPENTENYL-DIPHOSPHATE DELTA-ISOMERASE"/>
    <property type="match status" value="1"/>
</dbReference>
<evidence type="ECO:0000259" key="1">
    <source>
        <dbReference type="PROSITE" id="PS51462"/>
    </source>
</evidence>
<reference evidence="2 3" key="1">
    <citation type="submission" date="2019-02" db="EMBL/GenBank/DDBJ databases">
        <title>Deep-cultivation of Planctomycetes and their phenomic and genomic characterization uncovers novel biology.</title>
        <authorList>
            <person name="Wiegand S."/>
            <person name="Jogler M."/>
            <person name="Boedeker C."/>
            <person name="Pinto D."/>
            <person name="Vollmers J."/>
            <person name="Rivas-Marin E."/>
            <person name="Kohn T."/>
            <person name="Peeters S.H."/>
            <person name="Heuer A."/>
            <person name="Rast P."/>
            <person name="Oberbeckmann S."/>
            <person name="Bunk B."/>
            <person name="Jeske O."/>
            <person name="Meyerdierks A."/>
            <person name="Storesund J.E."/>
            <person name="Kallscheuer N."/>
            <person name="Luecker S."/>
            <person name="Lage O.M."/>
            <person name="Pohl T."/>
            <person name="Merkel B.J."/>
            <person name="Hornburger P."/>
            <person name="Mueller R.-W."/>
            <person name="Bruemmer F."/>
            <person name="Labrenz M."/>
            <person name="Spormann A.M."/>
            <person name="Op Den Camp H."/>
            <person name="Overmann J."/>
            <person name="Amann R."/>
            <person name="Jetten M.S.M."/>
            <person name="Mascher T."/>
            <person name="Medema M.H."/>
            <person name="Devos D.P."/>
            <person name="Kaster A.-K."/>
            <person name="Ovreas L."/>
            <person name="Rohde M."/>
            <person name="Galperin M.Y."/>
            <person name="Jogler C."/>
        </authorList>
    </citation>
    <scope>NUCLEOTIDE SEQUENCE [LARGE SCALE GENOMIC DNA]</scope>
    <source>
        <strain evidence="2 3">Pan54</strain>
    </source>
</reference>
<protein>
    <submittedName>
        <fullName evidence="2">Nudix hydrolase</fullName>
        <ecNumber evidence="2">3.6.1.-</ecNumber>
    </submittedName>
</protein>
<dbReference type="Pfam" id="PF00293">
    <property type="entry name" value="NUDIX"/>
    <property type="match status" value="1"/>
</dbReference>
<dbReference type="OrthoDB" id="9786032at2"/>
<sequence>MPETPSEEEWFDIVDEHDQVLRSAPRSEVHGEGHLHRATHIWVINSAGKLLIHLRAAGKEEEPLKWTSSASGHVSAGEAYSVSAARELSEELGIEAQLTRWHKIMSGPETGYEHTELYACQSDAVPIPDPNEISEIQYLDFAEIYEWLDREPTAFTHPFRAFLRWSQENSDKIVFD</sequence>
<dbReference type="CDD" id="cd04692">
    <property type="entry name" value="NUDIX_Hydrolase"/>
    <property type="match status" value="1"/>
</dbReference>
<dbReference type="EMBL" id="SJPG01000001">
    <property type="protein sequence ID" value="TWT59484.1"/>
    <property type="molecule type" value="Genomic_DNA"/>
</dbReference>
<gene>
    <name evidence="2" type="ORF">Pan54_01900</name>
</gene>
<dbReference type="SUPFAM" id="SSF55811">
    <property type="entry name" value="Nudix"/>
    <property type="match status" value="1"/>
</dbReference>
<accession>A0A5C5X9F9</accession>
<evidence type="ECO:0000313" key="2">
    <source>
        <dbReference type="EMBL" id="TWT59484.1"/>
    </source>
</evidence>
<dbReference type="EC" id="3.6.1.-" evidence="2"/>
<dbReference type="InterPro" id="IPR015797">
    <property type="entry name" value="NUDIX_hydrolase-like_dom_sf"/>
</dbReference>
<comment type="caution">
    <text evidence="2">The sequence shown here is derived from an EMBL/GenBank/DDBJ whole genome shotgun (WGS) entry which is preliminary data.</text>
</comment>
<dbReference type="AlphaFoldDB" id="A0A5C5X9F9"/>
<dbReference type="GO" id="GO:0016787">
    <property type="term" value="F:hydrolase activity"/>
    <property type="evidence" value="ECO:0007669"/>
    <property type="project" value="UniProtKB-KW"/>
</dbReference>
<evidence type="ECO:0000313" key="3">
    <source>
        <dbReference type="Proteomes" id="UP000316095"/>
    </source>
</evidence>
<dbReference type="Gene3D" id="3.90.79.10">
    <property type="entry name" value="Nucleoside Triphosphate Pyrophosphohydrolase"/>
    <property type="match status" value="1"/>
</dbReference>
<organism evidence="2 3">
    <name type="scientific">Rubinisphaera italica</name>
    <dbReference type="NCBI Taxonomy" id="2527969"/>
    <lineage>
        <taxon>Bacteria</taxon>
        <taxon>Pseudomonadati</taxon>
        <taxon>Planctomycetota</taxon>
        <taxon>Planctomycetia</taxon>
        <taxon>Planctomycetales</taxon>
        <taxon>Planctomycetaceae</taxon>
        <taxon>Rubinisphaera</taxon>
    </lineage>
</organism>
<feature type="domain" description="Nudix hydrolase" evidence="1">
    <location>
        <begin position="34"/>
        <end position="161"/>
    </location>
</feature>
<keyword evidence="3" id="KW-1185">Reference proteome</keyword>
<dbReference type="InterPro" id="IPR000086">
    <property type="entry name" value="NUDIX_hydrolase_dom"/>
</dbReference>
<name>A0A5C5X9F9_9PLAN</name>
<proteinExistence type="predicted"/>
<dbReference type="PANTHER" id="PTHR10885:SF0">
    <property type="entry name" value="ISOPENTENYL-DIPHOSPHATE DELTA-ISOMERASE"/>
    <property type="match status" value="1"/>
</dbReference>
<dbReference type="Proteomes" id="UP000316095">
    <property type="component" value="Unassembled WGS sequence"/>
</dbReference>
<dbReference type="RefSeq" id="WP_146501621.1">
    <property type="nucleotide sequence ID" value="NZ_SJPG01000001.1"/>
</dbReference>